<keyword evidence="5" id="KW-1185">Reference proteome</keyword>
<organism evidence="4 5">
    <name type="scientific">Skermanella cutis</name>
    <dbReference type="NCBI Taxonomy" id="2775420"/>
    <lineage>
        <taxon>Bacteria</taxon>
        <taxon>Pseudomonadati</taxon>
        <taxon>Pseudomonadota</taxon>
        <taxon>Alphaproteobacteria</taxon>
        <taxon>Rhodospirillales</taxon>
        <taxon>Azospirillaceae</taxon>
        <taxon>Skermanella</taxon>
    </lineage>
</organism>
<feature type="compositionally biased region" description="Low complexity" evidence="2">
    <location>
        <begin position="217"/>
        <end position="229"/>
    </location>
</feature>
<evidence type="ECO:0000256" key="2">
    <source>
        <dbReference type="SAM" id="MobiDB-lite"/>
    </source>
</evidence>
<sequence length="1013" mass="106486">MTTRLGAALAAAILLAAGLSGGSGPAAAQQPAPAGSGPAAAEAVVRVRAGVHPDRNRLVFDWPGAVDYSVARRGDTVQITFSRPGQADFSRLQRVRLRNVPTIGQTVVDGRLVVQVTIPSGSEIKDFRTGAGGVALDVVDPPRREAAAPAAPAPAPPATATVAATPAQPAPPPQPAKAAAPAPAAPVKSERPPAPLPQPQAAAPAPRAAPAPPPSAAPLQPVAAQPLSPGGAETWRGTVTVEAQEPAAAAVYVRAGYLYAVFGRPLDLEGRVRVDALIPGLGGPETVPMRGATAFRMAVPDGLEPTVARDGNTWRIALAQRAAARPEGLPVDAQRDFPLGARLVVGVPDARQVIQMNDPAAGDQLLLVPLPNPGQAVVEPHGFAQLRLLPAAQGIVVQPLEDTVAVRPIRDGVEVTTAGGLMLSPPGDLVGVSPTRLSGRGREVQSPTGLFDLAGWRRGPSGEFNKLRQEVQRAVVAAPEAERDRARMDLAHFYFAHGYAAESLGLLGLLAGNQPDLETRPEFLAIRGAARLLYGDPQSAADDLADPALDGKEEAILWRAAVAAERGDWPAAARDFDRTRAQLDGYPDPFFTKLAALAVDARIRTGDRTGAARLLETLARRTGGNFERRPAGQFRRAQLQQLAGDKDGAAASFLAAASGTDRLYRTRAELALVDIELEQGKLTPADAAARLERLRFAWRGDDLELDILQRLGETYMKANNYAEGFNTIRQAVALFPESPRAAELSRGLSDSFANLFIKDGAAALPPVEALGLYDQFKDLAPEGPRGDLVVRMLAERMVEIDLLGRAGDLLQAQVAGRLQGAEKGEVGARLAEVRLQDGRPEQALSALDQSEVSDLSAEMVARRRVLRARALAELKRYGEAVALLKEDSSQSAELMRVDIAWRGAQWAEAAAGLAKVVGPPPPAGTPLSKDKADLVLNQAVALSLAGDSAGLDRLRGQFTAAMDGTPHADTFRVLARPGQSGGLVDLASIQSRVKEVGTFQKFLSGRQGGQAVN</sequence>
<name>A0ABX7B399_9PROT</name>
<feature type="repeat" description="TPR" evidence="1">
    <location>
        <begin position="705"/>
        <end position="738"/>
    </location>
</feature>
<evidence type="ECO:0000256" key="1">
    <source>
        <dbReference type="PROSITE-ProRule" id="PRU00339"/>
    </source>
</evidence>
<keyword evidence="3" id="KW-0732">Signal</keyword>
<feature type="signal peptide" evidence="3">
    <location>
        <begin position="1"/>
        <end position="28"/>
    </location>
</feature>
<dbReference type="EMBL" id="CP067420">
    <property type="protein sequence ID" value="QQP88813.1"/>
    <property type="molecule type" value="Genomic_DNA"/>
</dbReference>
<feature type="region of interest" description="Disordered" evidence="2">
    <location>
        <begin position="145"/>
        <end position="233"/>
    </location>
</feature>
<evidence type="ECO:0000256" key="3">
    <source>
        <dbReference type="SAM" id="SignalP"/>
    </source>
</evidence>
<evidence type="ECO:0000313" key="4">
    <source>
        <dbReference type="EMBL" id="QQP88813.1"/>
    </source>
</evidence>
<dbReference type="InterPro" id="IPR019734">
    <property type="entry name" value="TPR_rpt"/>
</dbReference>
<feature type="compositionally biased region" description="Low complexity" evidence="2">
    <location>
        <begin position="176"/>
        <end position="187"/>
    </location>
</feature>
<evidence type="ECO:0000313" key="5">
    <source>
        <dbReference type="Proteomes" id="UP000595197"/>
    </source>
</evidence>
<feature type="chain" id="PRO_5047466897" evidence="3">
    <location>
        <begin position="29"/>
        <end position="1013"/>
    </location>
</feature>
<gene>
    <name evidence="4" type="ORF">IGS68_22805</name>
</gene>
<dbReference type="SUPFAM" id="SSF48452">
    <property type="entry name" value="TPR-like"/>
    <property type="match status" value="1"/>
</dbReference>
<feature type="compositionally biased region" description="Low complexity" evidence="2">
    <location>
        <begin position="158"/>
        <end position="167"/>
    </location>
</feature>
<keyword evidence="1" id="KW-0802">TPR repeat</keyword>
<dbReference type="Gene3D" id="1.25.40.10">
    <property type="entry name" value="Tetratricopeptide repeat domain"/>
    <property type="match status" value="1"/>
</dbReference>
<feature type="compositionally biased region" description="Pro residues" evidence="2">
    <location>
        <begin position="207"/>
        <end position="216"/>
    </location>
</feature>
<reference evidence="4" key="1">
    <citation type="submission" date="2021-02" db="EMBL/GenBank/DDBJ databases">
        <title>Skermanella TT6 skin isolate.</title>
        <authorList>
            <person name="Lee K."/>
            <person name="Ganzorig M."/>
        </authorList>
    </citation>
    <scope>NUCLEOTIDE SEQUENCE</scope>
    <source>
        <strain evidence="4">TT6</strain>
    </source>
</reference>
<dbReference type="RefSeq" id="WP_201074218.1">
    <property type="nucleotide sequence ID" value="NZ_CP067420.1"/>
</dbReference>
<dbReference type="Proteomes" id="UP000595197">
    <property type="component" value="Chromosome"/>
</dbReference>
<protein>
    <submittedName>
        <fullName evidence="4">Tetratricopeptide repeat protein</fullName>
    </submittedName>
</protein>
<proteinExistence type="predicted"/>
<dbReference type="InterPro" id="IPR011990">
    <property type="entry name" value="TPR-like_helical_dom_sf"/>
</dbReference>
<accession>A0ABX7B399</accession>
<dbReference type="PROSITE" id="PS50005">
    <property type="entry name" value="TPR"/>
    <property type="match status" value="1"/>
</dbReference>